<feature type="chain" id="PRO_5043706262" evidence="2">
    <location>
        <begin position="20"/>
        <end position="123"/>
    </location>
</feature>
<proteinExistence type="predicted"/>
<accession>A0AAU8FWC4</accession>
<evidence type="ECO:0000313" key="3">
    <source>
        <dbReference type="EMBL" id="XCH27778.1"/>
    </source>
</evidence>
<gene>
    <name evidence="3" type="ORF">ABV298_15825</name>
</gene>
<feature type="signal peptide" evidence="2">
    <location>
        <begin position="1"/>
        <end position="19"/>
    </location>
</feature>
<feature type="region of interest" description="Disordered" evidence="1">
    <location>
        <begin position="20"/>
        <end position="123"/>
    </location>
</feature>
<evidence type="ECO:0000256" key="2">
    <source>
        <dbReference type="SAM" id="SignalP"/>
    </source>
</evidence>
<keyword evidence="2" id="KW-0732">Signal</keyword>
<feature type="compositionally biased region" description="Pro residues" evidence="1">
    <location>
        <begin position="24"/>
        <end position="37"/>
    </location>
</feature>
<feature type="compositionally biased region" description="Basic and acidic residues" evidence="1">
    <location>
        <begin position="87"/>
        <end position="96"/>
    </location>
</feature>
<reference evidence="3" key="1">
    <citation type="submission" date="2024-06" db="EMBL/GenBank/DDBJ databases">
        <title>Sequencing and assembly of the genome of Dyadobacter sp. strain 676, a symbiont of Cyamopsis tetragonoloba.</title>
        <authorList>
            <person name="Guro P."/>
            <person name="Sazanova A."/>
            <person name="Kuznetsova I."/>
            <person name="Belimov A."/>
            <person name="Safronova V."/>
        </authorList>
    </citation>
    <scope>NUCLEOTIDE SEQUENCE</scope>
    <source>
        <strain evidence="3">676</strain>
    </source>
</reference>
<protein>
    <submittedName>
        <fullName evidence="3">Uncharacterized protein</fullName>
    </submittedName>
</protein>
<name>A0AAU8FWC4_9BACT</name>
<dbReference type="AlphaFoldDB" id="A0AAU8FWC4"/>
<sequence>MKYLACIFTMLLGIAGAFAQNPVTPEPSVPQPVPQTSPVPATGPETKPEFNSPQSPARPAQIPSEDTLIKGQRSSGAVIHDTLMPATDRKREERTERRKSRKGTSETDDTTSAKPQSDPAVKP</sequence>
<organism evidence="3">
    <name type="scientific">Dyadobacter sp. 676</name>
    <dbReference type="NCBI Taxonomy" id="3088362"/>
    <lineage>
        <taxon>Bacteria</taxon>
        <taxon>Pseudomonadati</taxon>
        <taxon>Bacteroidota</taxon>
        <taxon>Cytophagia</taxon>
        <taxon>Cytophagales</taxon>
        <taxon>Spirosomataceae</taxon>
        <taxon>Dyadobacter</taxon>
    </lineage>
</organism>
<evidence type="ECO:0000256" key="1">
    <source>
        <dbReference type="SAM" id="MobiDB-lite"/>
    </source>
</evidence>
<dbReference type="RefSeq" id="WP_353723023.1">
    <property type="nucleotide sequence ID" value="NZ_CP159289.1"/>
</dbReference>
<dbReference type="EMBL" id="CP159289">
    <property type="protein sequence ID" value="XCH27778.1"/>
    <property type="molecule type" value="Genomic_DNA"/>
</dbReference>